<dbReference type="AlphaFoldDB" id="A0A1M5Y1X7"/>
<proteinExistence type="predicted"/>
<feature type="domain" description="Retropepsin-like aspartic endopeptidase" evidence="1">
    <location>
        <begin position="5"/>
        <end position="137"/>
    </location>
</feature>
<dbReference type="Gene3D" id="2.40.70.10">
    <property type="entry name" value="Acid Proteases"/>
    <property type="match status" value="1"/>
</dbReference>
<gene>
    <name evidence="2" type="ORF">VA7868_01443</name>
</gene>
<name>A0A1M5Y1X7_9VIBR</name>
<dbReference type="OrthoDB" id="9782977at2"/>
<dbReference type="SUPFAM" id="SSF50630">
    <property type="entry name" value="Acid proteases"/>
    <property type="match status" value="1"/>
</dbReference>
<dbReference type="PANTHER" id="PTHR38037:SF2">
    <property type="entry name" value="ATP-DEPENDENT ZINC PROTEASE DOMAIN-CONTAINING PROTEIN-RELATED"/>
    <property type="match status" value="1"/>
</dbReference>
<dbReference type="STRING" id="1216006.VA7868_01443"/>
<accession>A0A1M5Y1X7</accession>
<keyword evidence="3" id="KW-1185">Reference proteome</keyword>
<dbReference type="Proteomes" id="UP000184608">
    <property type="component" value="Unassembled WGS sequence"/>
</dbReference>
<dbReference type="EMBL" id="FQXZ01000014">
    <property type="protein sequence ID" value="SHI06047.1"/>
    <property type="molecule type" value="Genomic_DNA"/>
</dbReference>
<dbReference type="Pfam" id="PF05618">
    <property type="entry name" value="Zn_protease"/>
    <property type="match status" value="1"/>
</dbReference>
<organism evidence="2 3">
    <name type="scientific">Vibrio aerogenes CECT 7868</name>
    <dbReference type="NCBI Taxonomy" id="1216006"/>
    <lineage>
        <taxon>Bacteria</taxon>
        <taxon>Pseudomonadati</taxon>
        <taxon>Pseudomonadota</taxon>
        <taxon>Gammaproteobacteria</taxon>
        <taxon>Vibrionales</taxon>
        <taxon>Vibrionaceae</taxon>
        <taxon>Vibrio</taxon>
    </lineage>
</organism>
<evidence type="ECO:0000313" key="2">
    <source>
        <dbReference type="EMBL" id="SHI06047.1"/>
    </source>
</evidence>
<reference evidence="2 3" key="1">
    <citation type="submission" date="2016-11" db="EMBL/GenBank/DDBJ databases">
        <authorList>
            <person name="Jaros S."/>
            <person name="Januszkiewicz K."/>
            <person name="Wedrychowicz H."/>
        </authorList>
    </citation>
    <scope>NUCLEOTIDE SEQUENCE [LARGE SCALE GENOMIC DNA]</scope>
    <source>
        <strain evidence="2 3">CECT 7868</strain>
    </source>
</reference>
<dbReference type="InterPro" id="IPR008503">
    <property type="entry name" value="Asp_endopeptidase"/>
</dbReference>
<dbReference type="PANTHER" id="PTHR38037">
    <property type="entry name" value="ZN_PROTEASE DOMAIN-CONTAINING PROTEIN"/>
    <property type="match status" value="1"/>
</dbReference>
<protein>
    <recommendedName>
        <fullName evidence="1">Retropepsin-like aspartic endopeptidase domain-containing protein</fullName>
    </recommendedName>
</protein>
<evidence type="ECO:0000259" key="1">
    <source>
        <dbReference type="Pfam" id="PF05618"/>
    </source>
</evidence>
<evidence type="ECO:0000313" key="3">
    <source>
        <dbReference type="Proteomes" id="UP000184608"/>
    </source>
</evidence>
<dbReference type="InterPro" id="IPR021109">
    <property type="entry name" value="Peptidase_aspartic_dom_sf"/>
</dbReference>
<sequence length="156" mass="17775">MDRLIIGNLELCNLPDLGIYDLEVRVDTGAKTSSLHVDNIRRFRKKGKLYVEFDLHPDIYNLEQTVKCAAPVVDSRKIKSSNGESEQRYVIQTQFEIGGQGWPIEITLTNRKDMSYMMLLGREGMGDRVYIDPCKAFKLVNESSGANEGDRKDDRT</sequence>
<dbReference type="RefSeq" id="WP_073603185.1">
    <property type="nucleotide sequence ID" value="NZ_FQXZ01000014.1"/>
</dbReference>